<feature type="transmembrane region" description="Helical" evidence="1">
    <location>
        <begin position="91"/>
        <end position="112"/>
    </location>
</feature>
<feature type="domain" description="CAAX prenyl protease 2/Lysostaphin resistance protein A-like" evidence="2">
    <location>
        <begin position="135"/>
        <end position="220"/>
    </location>
</feature>
<feature type="transmembrane region" description="Helical" evidence="1">
    <location>
        <begin position="55"/>
        <end position="79"/>
    </location>
</feature>
<keyword evidence="4" id="KW-1185">Reference proteome</keyword>
<protein>
    <submittedName>
        <fullName evidence="3">CPBP family intramembrane metalloprotease</fullName>
    </submittedName>
</protein>
<dbReference type="GO" id="GO:0004175">
    <property type="term" value="F:endopeptidase activity"/>
    <property type="evidence" value="ECO:0007669"/>
    <property type="project" value="UniProtKB-ARBA"/>
</dbReference>
<dbReference type="AlphaFoldDB" id="A0A930UZ82"/>
<proteinExistence type="predicted"/>
<feature type="transmembrane region" description="Helical" evidence="1">
    <location>
        <begin position="29"/>
        <end position="49"/>
    </location>
</feature>
<evidence type="ECO:0000259" key="2">
    <source>
        <dbReference type="Pfam" id="PF02517"/>
    </source>
</evidence>
<accession>A0A930UZ82</accession>
<dbReference type="GO" id="GO:0008237">
    <property type="term" value="F:metallopeptidase activity"/>
    <property type="evidence" value="ECO:0007669"/>
    <property type="project" value="UniProtKB-KW"/>
</dbReference>
<keyword evidence="3" id="KW-0645">Protease</keyword>
<keyword evidence="3" id="KW-0482">Metalloprotease</keyword>
<gene>
    <name evidence="3" type="ORF">ISG29_05380</name>
</gene>
<name>A0A930UZ82_9ACTN</name>
<dbReference type="Proteomes" id="UP000656804">
    <property type="component" value="Unassembled WGS sequence"/>
</dbReference>
<comment type="caution">
    <text evidence="3">The sequence shown here is derived from an EMBL/GenBank/DDBJ whole genome shotgun (WGS) entry which is preliminary data.</text>
</comment>
<keyword evidence="1" id="KW-1133">Transmembrane helix</keyword>
<keyword evidence="1" id="KW-0472">Membrane</keyword>
<evidence type="ECO:0000313" key="4">
    <source>
        <dbReference type="Proteomes" id="UP000656804"/>
    </source>
</evidence>
<keyword evidence="1" id="KW-0812">Transmembrane</keyword>
<reference evidence="3" key="1">
    <citation type="submission" date="2020-11" db="EMBL/GenBank/DDBJ databases">
        <title>Nocardioides sp. CBS4Y-1, whole genome shotgun sequence.</title>
        <authorList>
            <person name="Tuo L."/>
        </authorList>
    </citation>
    <scope>NUCLEOTIDE SEQUENCE</scope>
    <source>
        <strain evidence="3">CBS4Y-1</strain>
    </source>
</reference>
<feature type="transmembrane region" description="Helical" evidence="1">
    <location>
        <begin position="212"/>
        <end position="230"/>
    </location>
</feature>
<dbReference type="EMBL" id="JADIVZ010000002">
    <property type="protein sequence ID" value="MBF4161114.1"/>
    <property type="molecule type" value="Genomic_DNA"/>
</dbReference>
<evidence type="ECO:0000313" key="3">
    <source>
        <dbReference type="EMBL" id="MBF4161114.1"/>
    </source>
</evidence>
<feature type="transmembrane region" description="Helical" evidence="1">
    <location>
        <begin position="173"/>
        <end position="200"/>
    </location>
</feature>
<evidence type="ECO:0000256" key="1">
    <source>
        <dbReference type="SAM" id="Phobius"/>
    </source>
</evidence>
<keyword evidence="3" id="KW-0378">Hydrolase</keyword>
<dbReference type="Pfam" id="PF02517">
    <property type="entry name" value="Rce1-like"/>
    <property type="match status" value="1"/>
</dbReference>
<sequence>MAHQVRRALWDKVPRDHREAPAVLRRRQWVVVGFVLAGAVTLGFGLRTAPGSRAFYALTLVVAGIWVVGAFASGPLHLGRIHWREDLRRPTFTPFVVGIAMVLLFVGGGFLVRSIPFLDPLTHQIQDVLGYTASSPLWALALITAINGAAEELFFRGAAYAAIPWHPVSWTTLAYVVATLATGNVMLTFAAVLLGFVVGLERRASGGIQAPIITHLTWSLSMLVVLPWIFL</sequence>
<dbReference type="InterPro" id="IPR003675">
    <property type="entry name" value="Rce1/LyrA-like_dom"/>
</dbReference>
<organism evidence="3 4">
    <name type="scientific">Nocardioides acrostichi</name>
    <dbReference type="NCBI Taxonomy" id="2784339"/>
    <lineage>
        <taxon>Bacteria</taxon>
        <taxon>Bacillati</taxon>
        <taxon>Actinomycetota</taxon>
        <taxon>Actinomycetes</taxon>
        <taxon>Propionibacteriales</taxon>
        <taxon>Nocardioidaceae</taxon>
        <taxon>Nocardioides</taxon>
    </lineage>
</organism>
<dbReference type="GO" id="GO:0080120">
    <property type="term" value="P:CAAX-box protein maturation"/>
    <property type="evidence" value="ECO:0007669"/>
    <property type="project" value="UniProtKB-ARBA"/>
</dbReference>